<dbReference type="STRING" id="380248.SAMN05216251_1166"/>
<dbReference type="Pfam" id="PF22618">
    <property type="entry name" value="RskA_N"/>
    <property type="match status" value="1"/>
</dbReference>
<dbReference type="Gene3D" id="1.10.10.1320">
    <property type="entry name" value="Anti-sigma factor, zinc-finger domain"/>
    <property type="match status" value="1"/>
</dbReference>
<evidence type="ECO:0000256" key="7">
    <source>
        <dbReference type="ARBA" id="ARBA00023136"/>
    </source>
</evidence>
<evidence type="ECO:0000256" key="2">
    <source>
        <dbReference type="ARBA" id="ARBA00004236"/>
    </source>
</evidence>
<feature type="domain" description="Anti-sigma-K factor RskA N-terminal" evidence="12">
    <location>
        <begin position="6"/>
        <end position="42"/>
    </location>
</feature>
<dbReference type="GO" id="GO:0016989">
    <property type="term" value="F:sigma factor antagonist activity"/>
    <property type="evidence" value="ECO:0007669"/>
    <property type="project" value="TreeGrafter"/>
</dbReference>
<dbReference type="GO" id="GO:0005886">
    <property type="term" value="C:plasma membrane"/>
    <property type="evidence" value="ECO:0007669"/>
    <property type="project" value="UniProtKB-SubCell"/>
</dbReference>
<dbReference type="GO" id="GO:0006417">
    <property type="term" value="P:regulation of translation"/>
    <property type="evidence" value="ECO:0007669"/>
    <property type="project" value="TreeGrafter"/>
</dbReference>
<dbReference type="InterPro" id="IPR018764">
    <property type="entry name" value="RskA_C"/>
</dbReference>
<evidence type="ECO:0000259" key="12">
    <source>
        <dbReference type="Pfam" id="PF22618"/>
    </source>
</evidence>
<dbReference type="Pfam" id="PF10099">
    <property type="entry name" value="RskA_C"/>
    <property type="match status" value="1"/>
</dbReference>
<evidence type="ECO:0000259" key="11">
    <source>
        <dbReference type="Pfam" id="PF10099"/>
    </source>
</evidence>
<evidence type="ECO:0000256" key="9">
    <source>
        <dbReference type="ARBA" id="ARBA00029829"/>
    </source>
</evidence>
<evidence type="ECO:0000256" key="4">
    <source>
        <dbReference type="ARBA" id="ARBA00022692"/>
    </source>
</evidence>
<protein>
    <recommendedName>
        <fullName evidence="10">Regulator of SigK</fullName>
    </recommendedName>
    <alternativeName>
        <fullName evidence="9">Sigma-K anti-sigma factor RskA</fullName>
    </alternativeName>
</protein>
<keyword evidence="3" id="KW-1003">Cell membrane</keyword>
<keyword evidence="13" id="KW-0862">Zinc</keyword>
<dbReference type="OrthoDB" id="153510at2"/>
<dbReference type="InterPro" id="IPR053877">
    <property type="entry name" value="RskA_N"/>
</dbReference>
<keyword evidence="8" id="KW-0804">Transcription</keyword>
<comment type="subcellular location">
    <subcellularLocation>
        <location evidence="2">Cell membrane</location>
    </subcellularLocation>
    <subcellularLocation>
        <location evidence="1">Membrane</location>
        <topology evidence="1">Single-pass membrane protein</topology>
    </subcellularLocation>
</comment>
<dbReference type="InterPro" id="IPR041916">
    <property type="entry name" value="Anti_sigma_zinc_sf"/>
</dbReference>
<keyword evidence="6" id="KW-0805">Transcription regulation</keyword>
<name>A0A1I2J2H8_9ACTN</name>
<sequence length="256" mass="26574">MTTADLHTLTGAYAVHALPDGEREEFERHIADCPACAQEVRELTATATRLALAVSVAPPPQMREAVLRRIGTVRQEPPAVARQERRGAAGLLGGARRLPRYVLAACLAGVVALGGVAVWQHQSADDARQRADRVEQQAAELSRVLAAPDAATATRKLDGGTTATVVVSRSLGKAAFLAAGMPTPAAGKTYELWFDDAGTMRPAGLMDPDATDQALVLDGRIENASGVGVTVEPAGGSQRPTSAPVAVVTFPEAAGV</sequence>
<keyword evidence="5" id="KW-1133">Transmembrane helix</keyword>
<dbReference type="EMBL" id="FONG01000016">
    <property type="protein sequence ID" value="SFF48639.1"/>
    <property type="molecule type" value="Genomic_DNA"/>
</dbReference>
<evidence type="ECO:0000256" key="3">
    <source>
        <dbReference type="ARBA" id="ARBA00022475"/>
    </source>
</evidence>
<dbReference type="PANTHER" id="PTHR37461:SF1">
    <property type="entry name" value="ANTI-SIGMA-K FACTOR RSKA"/>
    <property type="match status" value="1"/>
</dbReference>
<keyword evidence="13" id="KW-0479">Metal-binding</keyword>
<evidence type="ECO:0000256" key="8">
    <source>
        <dbReference type="ARBA" id="ARBA00023163"/>
    </source>
</evidence>
<evidence type="ECO:0000313" key="13">
    <source>
        <dbReference type="EMBL" id="SFF48639.1"/>
    </source>
</evidence>
<dbReference type="InterPro" id="IPR051474">
    <property type="entry name" value="Anti-sigma-K/W_factor"/>
</dbReference>
<dbReference type="RefSeq" id="WP_093715783.1">
    <property type="nucleotide sequence ID" value="NZ_FONG01000016.1"/>
</dbReference>
<dbReference type="Proteomes" id="UP000199323">
    <property type="component" value="Unassembled WGS sequence"/>
</dbReference>
<keyword evidence="13" id="KW-0863">Zinc-finger</keyword>
<accession>A0A1I2J2H8</accession>
<evidence type="ECO:0000256" key="6">
    <source>
        <dbReference type="ARBA" id="ARBA00023015"/>
    </source>
</evidence>
<dbReference type="GO" id="GO:0008270">
    <property type="term" value="F:zinc ion binding"/>
    <property type="evidence" value="ECO:0007669"/>
    <property type="project" value="UniProtKB-KW"/>
</dbReference>
<organism evidence="13 14">
    <name type="scientific">Actinacidiphila alni</name>
    <dbReference type="NCBI Taxonomy" id="380248"/>
    <lineage>
        <taxon>Bacteria</taxon>
        <taxon>Bacillati</taxon>
        <taxon>Actinomycetota</taxon>
        <taxon>Actinomycetes</taxon>
        <taxon>Kitasatosporales</taxon>
        <taxon>Streptomycetaceae</taxon>
        <taxon>Actinacidiphila</taxon>
    </lineage>
</organism>
<evidence type="ECO:0000256" key="10">
    <source>
        <dbReference type="ARBA" id="ARBA00030803"/>
    </source>
</evidence>
<proteinExistence type="predicted"/>
<dbReference type="PANTHER" id="PTHR37461">
    <property type="entry name" value="ANTI-SIGMA-K FACTOR RSKA"/>
    <property type="match status" value="1"/>
</dbReference>
<evidence type="ECO:0000256" key="5">
    <source>
        <dbReference type="ARBA" id="ARBA00022989"/>
    </source>
</evidence>
<dbReference type="AlphaFoldDB" id="A0A1I2J2H8"/>
<keyword evidence="14" id="KW-1185">Reference proteome</keyword>
<keyword evidence="4" id="KW-0812">Transmembrane</keyword>
<feature type="domain" description="Anti-sigma K factor RskA C-terminal" evidence="11">
    <location>
        <begin position="103"/>
        <end position="245"/>
    </location>
</feature>
<evidence type="ECO:0000313" key="14">
    <source>
        <dbReference type="Proteomes" id="UP000199323"/>
    </source>
</evidence>
<reference evidence="13 14" key="1">
    <citation type="submission" date="2016-10" db="EMBL/GenBank/DDBJ databases">
        <authorList>
            <person name="de Groot N.N."/>
        </authorList>
    </citation>
    <scope>NUCLEOTIDE SEQUENCE [LARGE SCALE GENOMIC DNA]</scope>
    <source>
        <strain evidence="13 14">CGMCC 4.3510</strain>
    </source>
</reference>
<gene>
    <name evidence="13" type="ORF">SAMN05216251_1166</name>
</gene>
<keyword evidence="7" id="KW-0472">Membrane</keyword>
<evidence type="ECO:0000256" key="1">
    <source>
        <dbReference type="ARBA" id="ARBA00004167"/>
    </source>
</evidence>